<keyword evidence="3" id="KW-1185">Reference proteome</keyword>
<gene>
    <name evidence="2" type="ORF">ML536_17160</name>
</gene>
<evidence type="ECO:0000313" key="3">
    <source>
        <dbReference type="Proteomes" id="UP001156140"/>
    </source>
</evidence>
<dbReference type="RefSeq" id="WP_281736683.1">
    <property type="nucleotide sequence ID" value="NZ_JAKETQ010000002.1"/>
</dbReference>
<sequence>MMRALRRMVARLARSGDGAAAVEFALILPILLLLYIGSIEASQLIITDRRVTTVAGTLGDLVARSKDSISTATLNNYFGAASSTMGPTATGPLTQVVSLLGVDASGNATVKWSKAYPATATPRLKDSAFDMSNSPHMRDLAKGRDIVVSEAYYTYHPMVNLVFSAAIPLSRTNFYLPRFPGTISCC</sequence>
<dbReference type="InterPro" id="IPR012495">
    <property type="entry name" value="TadE-like_dom"/>
</dbReference>
<proteinExistence type="predicted"/>
<accession>A0AA41UCF6</accession>
<dbReference type="AlphaFoldDB" id="A0AA41UCF6"/>
<reference evidence="2" key="1">
    <citation type="submission" date="2022-03" db="EMBL/GenBank/DDBJ databases">
        <title>The complete genome sequence of a Methyloterrigena soli.</title>
        <authorList>
            <person name="Zi Z."/>
        </authorList>
    </citation>
    <scope>NUCLEOTIDE SEQUENCE</scope>
    <source>
        <strain evidence="2">M48</strain>
    </source>
</reference>
<dbReference type="Pfam" id="PF07811">
    <property type="entry name" value="TadE"/>
    <property type="match status" value="1"/>
</dbReference>
<dbReference type="EMBL" id="JALAZD010000002">
    <property type="protein sequence ID" value="MCI0128563.1"/>
    <property type="molecule type" value="Genomic_DNA"/>
</dbReference>
<feature type="domain" description="TadE-like" evidence="1">
    <location>
        <begin position="18"/>
        <end position="55"/>
    </location>
</feature>
<dbReference type="Proteomes" id="UP001156140">
    <property type="component" value="Unassembled WGS sequence"/>
</dbReference>
<comment type="caution">
    <text evidence="2">The sequence shown here is derived from an EMBL/GenBank/DDBJ whole genome shotgun (WGS) entry which is preliminary data.</text>
</comment>
<evidence type="ECO:0000259" key="1">
    <source>
        <dbReference type="Pfam" id="PF07811"/>
    </source>
</evidence>
<protein>
    <submittedName>
        <fullName evidence="2">Pilus assembly protein</fullName>
    </submittedName>
</protein>
<name>A0AA41UCF6_9HYPH</name>
<organism evidence="2 3">
    <name type="scientific">Paradevosia shaoguanensis</name>
    <dbReference type="NCBI Taxonomy" id="1335043"/>
    <lineage>
        <taxon>Bacteria</taxon>
        <taxon>Pseudomonadati</taxon>
        <taxon>Pseudomonadota</taxon>
        <taxon>Alphaproteobacteria</taxon>
        <taxon>Hyphomicrobiales</taxon>
        <taxon>Devosiaceae</taxon>
        <taxon>Paradevosia</taxon>
    </lineage>
</organism>
<evidence type="ECO:0000313" key="2">
    <source>
        <dbReference type="EMBL" id="MCI0128563.1"/>
    </source>
</evidence>